<feature type="signal peptide" evidence="1">
    <location>
        <begin position="1"/>
        <end position="18"/>
    </location>
</feature>
<keyword evidence="1" id="KW-0732">Signal</keyword>
<reference evidence="3" key="1">
    <citation type="submission" date="2017-02" db="UniProtKB">
        <authorList>
            <consortium name="WormBaseParasite"/>
        </authorList>
    </citation>
    <scope>IDENTIFICATION</scope>
</reference>
<dbReference type="AlphaFoldDB" id="A0A0N4ZVV7"/>
<proteinExistence type="predicted"/>
<keyword evidence="2" id="KW-1185">Reference proteome</keyword>
<evidence type="ECO:0000313" key="3">
    <source>
        <dbReference type="WBParaSite" id="PTRK_0001274000.1"/>
    </source>
</evidence>
<name>A0A0N4ZVV7_PARTI</name>
<dbReference type="Proteomes" id="UP000038045">
    <property type="component" value="Unplaced"/>
</dbReference>
<evidence type="ECO:0000256" key="1">
    <source>
        <dbReference type="SAM" id="SignalP"/>
    </source>
</evidence>
<evidence type="ECO:0000313" key="2">
    <source>
        <dbReference type="Proteomes" id="UP000038045"/>
    </source>
</evidence>
<accession>A0A0N4ZVV7</accession>
<organism evidence="2 3">
    <name type="scientific">Parastrongyloides trichosuri</name>
    <name type="common">Possum-specific nematode worm</name>
    <dbReference type="NCBI Taxonomy" id="131310"/>
    <lineage>
        <taxon>Eukaryota</taxon>
        <taxon>Metazoa</taxon>
        <taxon>Ecdysozoa</taxon>
        <taxon>Nematoda</taxon>
        <taxon>Chromadorea</taxon>
        <taxon>Rhabditida</taxon>
        <taxon>Tylenchina</taxon>
        <taxon>Panagrolaimomorpha</taxon>
        <taxon>Strongyloidoidea</taxon>
        <taxon>Strongyloididae</taxon>
        <taxon>Parastrongyloides</taxon>
    </lineage>
</organism>
<dbReference type="WBParaSite" id="PTRK_0001274000.1">
    <property type="protein sequence ID" value="PTRK_0001274000.1"/>
    <property type="gene ID" value="PTRK_0001274000"/>
</dbReference>
<sequence>MNKIFLFLIFIIVKFNESYDPEYTCMGMNFTVGFEARFLCYGKSEKDPIVKVGQCIYGTTQCKMYTPNITKEGDFIIGMTGNITDKVAKLYFFVTPFCGKCRDQFNLSVSYEGINCGGITDNVHEIKNIVLPVSEDCKKYHLY</sequence>
<feature type="chain" id="PRO_5005892288" evidence="1">
    <location>
        <begin position="19"/>
        <end position="143"/>
    </location>
</feature>
<protein>
    <submittedName>
        <fullName evidence="3">Uncharacterized protein</fullName>
    </submittedName>
</protein>